<evidence type="ECO:0000256" key="4">
    <source>
        <dbReference type="ARBA" id="ARBA00004614"/>
    </source>
</evidence>
<dbReference type="SUPFAM" id="SSF50911">
    <property type="entry name" value="Mannose 6-phosphate receptor domain"/>
    <property type="match status" value="1"/>
</dbReference>
<evidence type="ECO:0000256" key="15">
    <source>
        <dbReference type="ARBA" id="ARBA00023157"/>
    </source>
</evidence>
<evidence type="ECO:0000256" key="1">
    <source>
        <dbReference type="ARBA" id="ARBA00004141"/>
    </source>
</evidence>
<name>A0A0B7NAE5_9FUNG</name>
<dbReference type="STRING" id="35722.A0A0B7NAE5"/>
<keyword evidence="9" id="KW-0732">Signal</keyword>
<evidence type="ECO:0000256" key="6">
    <source>
        <dbReference type="ARBA" id="ARBA00009457"/>
    </source>
</evidence>
<feature type="transmembrane region" description="Helical" evidence="18">
    <location>
        <begin position="42"/>
        <end position="62"/>
    </location>
</feature>
<dbReference type="GO" id="GO:0030659">
    <property type="term" value="C:cytoplasmic vesicle membrane"/>
    <property type="evidence" value="ECO:0007669"/>
    <property type="project" value="UniProtKB-SubCell"/>
</dbReference>
<reference evidence="20 21" key="1">
    <citation type="submission" date="2014-09" db="EMBL/GenBank/DDBJ databases">
        <authorList>
            <person name="Ellenberger Sabrina"/>
        </authorList>
    </citation>
    <scope>NUCLEOTIDE SEQUENCE [LARGE SCALE GENOMIC DNA]</scope>
    <source>
        <strain evidence="20 21">CBS 412.66</strain>
    </source>
</reference>
<evidence type="ECO:0000256" key="18">
    <source>
        <dbReference type="SAM" id="Phobius"/>
    </source>
</evidence>
<proteinExistence type="inferred from homology"/>
<keyword evidence="10 18" id="KW-1133">Transmembrane helix</keyword>
<evidence type="ECO:0000259" key="19">
    <source>
        <dbReference type="PROSITE" id="PS51914"/>
    </source>
</evidence>
<dbReference type="GO" id="GO:0000139">
    <property type="term" value="C:Golgi membrane"/>
    <property type="evidence" value="ECO:0007669"/>
    <property type="project" value="UniProtKB-SubCell"/>
</dbReference>
<dbReference type="InterPro" id="IPR018939">
    <property type="entry name" value="Autophagy-rel_prot_27"/>
</dbReference>
<feature type="transmembrane region" description="Helical" evidence="18">
    <location>
        <begin position="346"/>
        <end position="367"/>
    </location>
</feature>
<evidence type="ECO:0000256" key="9">
    <source>
        <dbReference type="ARBA" id="ARBA00022729"/>
    </source>
</evidence>
<organism evidence="20 21">
    <name type="scientific">Parasitella parasitica</name>
    <dbReference type="NCBI Taxonomy" id="35722"/>
    <lineage>
        <taxon>Eukaryota</taxon>
        <taxon>Fungi</taxon>
        <taxon>Fungi incertae sedis</taxon>
        <taxon>Mucoromycota</taxon>
        <taxon>Mucoromycotina</taxon>
        <taxon>Mucoromycetes</taxon>
        <taxon>Mucorales</taxon>
        <taxon>Mucorineae</taxon>
        <taxon>Mucoraceae</taxon>
        <taxon>Parasitella</taxon>
    </lineage>
</organism>
<evidence type="ECO:0000256" key="8">
    <source>
        <dbReference type="ARBA" id="ARBA00022692"/>
    </source>
</evidence>
<evidence type="ECO:0000256" key="2">
    <source>
        <dbReference type="ARBA" id="ARBA00004304"/>
    </source>
</evidence>
<comment type="similarity">
    <text evidence="5">Belongs to the ATG27 family.</text>
</comment>
<dbReference type="GO" id="GO:0005886">
    <property type="term" value="C:plasma membrane"/>
    <property type="evidence" value="ECO:0007669"/>
    <property type="project" value="TreeGrafter"/>
</dbReference>
<evidence type="ECO:0000256" key="5">
    <source>
        <dbReference type="ARBA" id="ARBA00005363"/>
    </source>
</evidence>
<feature type="region of interest" description="Disordered" evidence="17">
    <location>
        <begin position="1"/>
        <end position="24"/>
    </location>
</feature>
<keyword evidence="14 18" id="KW-0472">Membrane</keyword>
<dbReference type="Pfam" id="PF03381">
    <property type="entry name" value="CDC50"/>
    <property type="match status" value="1"/>
</dbReference>
<evidence type="ECO:0000256" key="12">
    <source>
        <dbReference type="ARBA" id="ARBA00023034"/>
    </source>
</evidence>
<evidence type="ECO:0000256" key="10">
    <source>
        <dbReference type="ARBA" id="ARBA00022989"/>
    </source>
</evidence>
<comment type="subcellular location">
    <subcellularLocation>
        <location evidence="3">Cytoplasmic vesicle membrane</location>
        <topology evidence="3">Single-pass type I membrane protein</topology>
    </subcellularLocation>
    <subcellularLocation>
        <location evidence="4">Golgi apparatus membrane</location>
        <topology evidence="4">Single-pass type I membrane protein</topology>
    </subcellularLocation>
    <subcellularLocation>
        <location evidence="1">Membrane</location>
        <topology evidence="1">Multi-pass membrane protein</topology>
    </subcellularLocation>
    <subcellularLocation>
        <location evidence="2">Mitochondrion membrane</location>
        <topology evidence="2">Single-pass membrane protein</topology>
    </subcellularLocation>
</comment>
<keyword evidence="16" id="KW-0968">Cytoplasmic vesicle</keyword>
<dbReference type="AlphaFoldDB" id="A0A0B7NAE5"/>
<accession>A0A0B7NAE5</accession>
<keyword evidence="8 18" id="KW-0812">Transmembrane</keyword>
<keyword evidence="13" id="KW-0496">Mitochondrion</keyword>
<dbReference type="Gene3D" id="2.70.130.10">
    <property type="entry name" value="Mannose-6-phosphate receptor binding domain"/>
    <property type="match status" value="1"/>
</dbReference>
<protein>
    <recommendedName>
        <fullName evidence="7">Autophagy-related protein 27</fullName>
    </recommendedName>
</protein>
<keyword evidence="21" id="KW-1185">Reference proteome</keyword>
<evidence type="ECO:0000256" key="11">
    <source>
        <dbReference type="ARBA" id="ARBA00023006"/>
    </source>
</evidence>
<keyword evidence="15" id="KW-1015">Disulfide bond</keyword>
<dbReference type="GO" id="GO:0006914">
    <property type="term" value="P:autophagy"/>
    <property type="evidence" value="ECO:0007669"/>
    <property type="project" value="UniProtKB-KW"/>
</dbReference>
<sequence>MTKEETEEKPHEEEKKSRKPKDGAFRQQRLPAWQPVLTPRTVLPTLFIVGIIFCPAGGLLWWNSNKVDQIMINYSYCQQYTEPVFLAPSLYDYQVSDKNFNASDMQAPVYSYKNESSFLDPTWGNPNNISIPRCTIDFTIPSTMKGPIFLYYRLTEFYQNHRQYIKNFDASQLMGDIVASGTLNTNCAPLAFNDAGKAIFPCGLIANSMFNDTASDLTSVDSETPQTFVMSPHHIAWPSDQQKYGPTKYQISQIAPPPNWALRYPKGEYTDEYPPPDLSTQERFMVWMHVAALPDFRKIWARNDTQDLQVGRWRISIDSNFDTLQYGGEKWLVLTTTTAMGGRNPYLGIAYMAIGALCILLGLLFTIRHLIRPRKLGDESYLSWNQPGGGLPSSNRAALALQPYCQKGYKPIGDKDLQLDLSKLNKVFTISHDEKTPPTTTTTEVQVNLCENLPIPSDNAQDYCGKDTLICRRVIHTKGETKSIDYIQSIAQSNLNAEFTPITPERDATKSGYQYSLSINGGTWGNKAQSAQIILECDEGGSKDEPSDPTVVSYNNNVLTLQWKTFFACAIKSDEKTPDDGNKTNPPPPPPSNDTKAAVYFIGGAFYNFKMYNAKGLDLIPHREFWLDLPYLVRDLFAHVIDSVMSRRRGTGGYVAV</sequence>
<dbReference type="GO" id="GO:0005783">
    <property type="term" value="C:endoplasmic reticulum"/>
    <property type="evidence" value="ECO:0007669"/>
    <property type="project" value="TreeGrafter"/>
</dbReference>
<dbReference type="EMBL" id="LN732270">
    <property type="protein sequence ID" value="CEP15450.1"/>
    <property type="molecule type" value="Genomic_DNA"/>
</dbReference>
<keyword evidence="11" id="KW-0072">Autophagy</keyword>
<keyword evidence="12" id="KW-0333">Golgi apparatus</keyword>
<evidence type="ECO:0000256" key="16">
    <source>
        <dbReference type="ARBA" id="ARBA00023329"/>
    </source>
</evidence>
<evidence type="ECO:0000313" key="20">
    <source>
        <dbReference type="EMBL" id="CEP15450.1"/>
    </source>
</evidence>
<evidence type="ECO:0000256" key="13">
    <source>
        <dbReference type="ARBA" id="ARBA00023128"/>
    </source>
</evidence>
<dbReference type="GO" id="GO:0031966">
    <property type="term" value="C:mitochondrial membrane"/>
    <property type="evidence" value="ECO:0007669"/>
    <property type="project" value="UniProtKB-SubCell"/>
</dbReference>
<evidence type="ECO:0000256" key="3">
    <source>
        <dbReference type="ARBA" id="ARBA00004358"/>
    </source>
</evidence>
<evidence type="ECO:0000256" key="17">
    <source>
        <dbReference type="SAM" id="MobiDB-lite"/>
    </source>
</evidence>
<gene>
    <name evidence="20" type="primary">PARPA_09667.1 scaffold 37756</name>
</gene>
<feature type="region of interest" description="Disordered" evidence="17">
    <location>
        <begin position="575"/>
        <end position="594"/>
    </location>
</feature>
<dbReference type="PANTHER" id="PTHR10926">
    <property type="entry name" value="CELL CYCLE CONTROL PROTEIN 50"/>
    <property type="match status" value="1"/>
</dbReference>
<dbReference type="InterPro" id="IPR005045">
    <property type="entry name" value="CDC50/LEM3_fam"/>
</dbReference>
<evidence type="ECO:0000256" key="7">
    <source>
        <dbReference type="ARBA" id="ARBA00013776"/>
    </source>
</evidence>
<dbReference type="InterPro" id="IPR009011">
    <property type="entry name" value="Man6P_isomerase_rcpt-bd_dom_sf"/>
</dbReference>
<evidence type="ECO:0000313" key="21">
    <source>
        <dbReference type="Proteomes" id="UP000054107"/>
    </source>
</evidence>
<feature type="domain" description="MRH" evidence="19">
    <location>
        <begin position="403"/>
        <end position="571"/>
    </location>
</feature>
<dbReference type="Pfam" id="PF09451">
    <property type="entry name" value="ATG27"/>
    <property type="match status" value="1"/>
</dbReference>
<dbReference type="InterPro" id="IPR044865">
    <property type="entry name" value="MRH_dom"/>
</dbReference>
<dbReference type="PROSITE" id="PS51914">
    <property type="entry name" value="MRH"/>
    <property type="match status" value="1"/>
</dbReference>
<evidence type="ECO:0000256" key="14">
    <source>
        <dbReference type="ARBA" id="ARBA00023136"/>
    </source>
</evidence>
<dbReference type="PANTHER" id="PTHR10926:SF0">
    <property type="entry name" value="CDC50, ISOFORM A"/>
    <property type="match status" value="1"/>
</dbReference>
<dbReference type="Proteomes" id="UP000054107">
    <property type="component" value="Unassembled WGS sequence"/>
</dbReference>
<dbReference type="OrthoDB" id="340608at2759"/>
<comment type="similarity">
    <text evidence="6">Belongs to the CDC50/LEM3 family.</text>
</comment>